<dbReference type="EMBL" id="JACEFO010000629">
    <property type="protein sequence ID" value="KAF8762558.1"/>
    <property type="molecule type" value="Genomic_DNA"/>
</dbReference>
<gene>
    <name evidence="3" type="ORF">HU200_009333</name>
</gene>
<dbReference type="OrthoDB" id="676759at2759"/>
<dbReference type="PANTHER" id="PTHR33463">
    <property type="entry name" value="NB-ARC DOMAIN-CONTAINING PROTEIN-RELATED"/>
    <property type="match status" value="1"/>
</dbReference>
<dbReference type="AlphaFoldDB" id="A0A835FKZ2"/>
<accession>A0A835FKZ2</accession>
<sequence>MRPHFALILTPLQIFKATDVNDARDAVLAYIGYKDSTTIIYIDGWGGFGAAPVLRSMAQKLRSMQAEKTPPHLRFDTIIYLDCSAWESKREMQRKIAEELQLDPQTMAMFEKQDEEDDFDGVNLGSRDVIRGVSQVIAQTLVDKRFMMIFLNGSDDEIDVNNFGISPQSWVGRHVIVWTFKRRSLTLRDRGEIARKLRYTQLLLYTLHLARDLTSSEFRALLHEEASNIVARHSWVRSINKTIVTQCYLYEIFLQYGFHSSTEFGWVAHASNYLTCDGVIKAGDTRKNIDTLHQEIHWECSASLLGKVIGELMEDPEAPFLLIKDGSSFYKKRPYRWICVTSKNLPIQEDTEDILEMASSLFVAFEKSDNPQGLPNELLTNCSNLGVLNLYYCALSFISPPFLQCRGLRFLGLDHCAHDNTGEGDNCRDWTCLQSLWVLDLRYTEWNDILSEEKMDIMVNLRELNIEGGMCWQLTSRLHGRLRYLQKLRIFKPTHMAKTTSIDYRNLFVDKKDLEILDLSGNRDMKNLPASLSAAKNLQVLILDGCDELENIVVPNGLPSSLRSFSFDGYGPATHWRSSFNLPLEFTEPKQPPNAYKRNVKTSKISLQGCTHLENLFVRGLWNLVELDLSGCAIKILNLTTMVVNVPVLKRLFLLGCESLHAIIWGSDDLIEQLKLELLCIDTRPKRALGSTQPSLSKHKHFRLQLNAILADARLARSLYHLVAGKSYDDVCFNIHVTSSNEYGGVVQFNAGGKGMSEPDNQQLHVTVSCYGYVTTKTGNAPMLVFPQPPTKLSNHHIEISEGSHNFLDSELTSFPQVFSLDSVISDYTESLHIHDLSTSIGMPSKSGWYSLLNWCRVERCPNLDTVFPATWRDENQLEIIWASDLRIARCIWSKGFYHYKSFENLQHLHLRSCPSLQFILPVWVASFPSLKTLHIIHCGNLTHVFVLDEEYPEEIVTRGIPFPKLTTIHLHDLPKLQQICEVKMLAPALETIKIRGCFSLRRLPALQGREPGMKRPTVEVEKDVWNALEWDGLPADHHPDLFEPPVHSRYYRRSRLLRGTVLRYTLVYLLLLLIAETIYPIFPSRLELHV</sequence>
<feature type="domain" description="Disease resistance protein At4g27190-like leucine-rich repeats" evidence="2">
    <location>
        <begin position="882"/>
        <end position="940"/>
    </location>
</feature>
<dbReference type="Proteomes" id="UP000636709">
    <property type="component" value="Unassembled WGS sequence"/>
</dbReference>
<reference evidence="3" key="1">
    <citation type="submission" date="2020-07" db="EMBL/GenBank/DDBJ databases">
        <title>Genome sequence and genetic diversity analysis of an under-domesticated orphan crop, white fonio (Digitaria exilis).</title>
        <authorList>
            <person name="Bennetzen J.L."/>
            <person name="Chen S."/>
            <person name="Ma X."/>
            <person name="Wang X."/>
            <person name="Yssel A.E.J."/>
            <person name="Chaluvadi S.R."/>
            <person name="Johnson M."/>
            <person name="Gangashetty P."/>
            <person name="Hamidou F."/>
            <person name="Sanogo M.D."/>
            <person name="Zwaenepoel A."/>
            <person name="Wallace J."/>
            <person name="Van De Peer Y."/>
            <person name="Van Deynze A."/>
        </authorList>
    </citation>
    <scope>NUCLEOTIDE SEQUENCE</scope>
    <source>
        <tissue evidence="3">Leaves</tissue>
    </source>
</reference>
<keyword evidence="1" id="KW-0472">Membrane</keyword>
<name>A0A835FKZ2_9POAL</name>
<feature type="transmembrane region" description="Helical" evidence="1">
    <location>
        <begin position="1062"/>
        <end position="1083"/>
    </location>
</feature>
<organism evidence="3 4">
    <name type="scientific">Digitaria exilis</name>
    <dbReference type="NCBI Taxonomy" id="1010633"/>
    <lineage>
        <taxon>Eukaryota</taxon>
        <taxon>Viridiplantae</taxon>
        <taxon>Streptophyta</taxon>
        <taxon>Embryophyta</taxon>
        <taxon>Tracheophyta</taxon>
        <taxon>Spermatophyta</taxon>
        <taxon>Magnoliopsida</taxon>
        <taxon>Liliopsida</taxon>
        <taxon>Poales</taxon>
        <taxon>Poaceae</taxon>
        <taxon>PACMAD clade</taxon>
        <taxon>Panicoideae</taxon>
        <taxon>Panicodae</taxon>
        <taxon>Paniceae</taxon>
        <taxon>Anthephorinae</taxon>
        <taxon>Digitaria</taxon>
    </lineage>
</organism>
<dbReference type="InterPro" id="IPR050905">
    <property type="entry name" value="Plant_NBS-LRR"/>
</dbReference>
<dbReference type="Gene3D" id="3.80.10.10">
    <property type="entry name" value="Ribonuclease Inhibitor"/>
    <property type="match status" value="2"/>
</dbReference>
<proteinExistence type="predicted"/>
<keyword evidence="1" id="KW-1133">Transmembrane helix</keyword>
<comment type="caution">
    <text evidence="3">The sequence shown here is derived from an EMBL/GenBank/DDBJ whole genome shotgun (WGS) entry which is preliminary data.</text>
</comment>
<dbReference type="Pfam" id="PF23247">
    <property type="entry name" value="LRR_RPS2"/>
    <property type="match status" value="1"/>
</dbReference>
<evidence type="ECO:0000313" key="3">
    <source>
        <dbReference type="EMBL" id="KAF8762558.1"/>
    </source>
</evidence>
<dbReference type="InterPro" id="IPR057135">
    <property type="entry name" value="At4g27190-like_LRR"/>
</dbReference>
<protein>
    <recommendedName>
        <fullName evidence="2">Disease resistance protein At4g27190-like leucine-rich repeats domain-containing protein</fullName>
    </recommendedName>
</protein>
<dbReference type="PANTHER" id="PTHR33463:SF194">
    <property type="entry name" value="OS04G0431700 PROTEIN"/>
    <property type="match status" value="1"/>
</dbReference>
<evidence type="ECO:0000313" key="4">
    <source>
        <dbReference type="Proteomes" id="UP000636709"/>
    </source>
</evidence>
<dbReference type="InterPro" id="IPR032675">
    <property type="entry name" value="LRR_dom_sf"/>
</dbReference>
<evidence type="ECO:0000259" key="2">
    <source>
        <dbReference type="Pfam" id="PF23247"/>
    </source>
</evidence>
<keyword evidence="4" id="KW-1185">Reference proteome</keyword>
<evidence type="ECO:0000256" key="1">
    <source>
        <dbReference type="SAM" id="Phobius"/>
    </source>
</evidence>
<keyword evidence="1" id="KW-0812">Transmembrane</keyword>
<dbReference type="SUPFAM" id="SSF52058">
    <property type="entry name" value="L domain-like"/>
    <property type="match status" value="1"/>
</dbReference>